<evidence type="ECO:0000256" key="4">
    <source>
        <dbReference type="ARBA" id="ARBA00022989"/>
    </source>
</evidence>
<dbReference type="GO" id="GO:0016020">
    <property type="term" value="C:membrane"/>
    <property type="evidence" value="ECO:0007669"/>
    <property type="project" value="UniProtKB-SubCell"/>
</dbReference>
<dbReference type="PANTHER" id="PTHR32322:SF2">
    <property type="entry name" value="EAMA DOMAIN-CONTAINING PROTEIN"/>
    <property type="match status" value="1"/>
</dbReference>
<comment type="subcellular location">
    <subcellularLocation>
        <location evidence="1">Membrane</location>
        <topology evidence="1">Multi-pass membrane protein</topology>
    </subcellularLocation>
</comment>
<evidence type="ECO:0000256" key="3">
    <source>
        <dbReference type="ARBA" id="ARBA00022692"/>
    </source>
</evidence>
<feature type="transmembrane region" description="Helical" evidence="6">
    <location>
        <begin position="178"/>
        <end position="199"/>
    </location>
</feature>
<reference evidence="9" key="1">
    <citation type="submission" date="2016-10" db="EMBL/GenBank/DDBJ databases">
        <authorList>
            <person name="Varghese N."/>
            <person name="Submissions S."/>
        </authorList>
    </citation>
    <scope>NUCLEOTIDE SEQUENCE [LARGE SCALE GENOMIC DNA]</scope>
    <source>
        <strain evidence="9">DSM 28881</strain>
    </source>
</reference>
<dbReference type="AlphaFoldDB" id="A0A1I3QMK3"/>
<feature type="transmembrane region" description="Helical" evidence="6">
    <location>
        <begin position="241"/>
        <end position="262"/>
    </location>
</feature>
<keyword evidence="9" id="KW-1185">Reference proteome</keyword>
<evidence type="ECO:0000256" key="2">
    <source>
        <dbReference type="ARBA" id="ARBA00007362"/>
    </source>
</evidence>
<gene>
    <name evidence="8" type="ORF">SAMN05443431_106208</name>
</gene>
<dbReference type="Pfam" id="PF00892">
    <property type="entry name" value="EamA"/>
    <property type="match status" value="1"/>
</dbReference>
<name>A0A1I3QMK3_9FLAO</name>
<evidence type="ECO:0000256" key="5">
    <source>
        <dbReference type="ARBA" id="ARBA00023136"/>
    </source>
</evidence>
<feature type="transmembrane region" description="Helical" evidence="6">
    <location>
        <begin position="87"/>
        <end position="109"/>
    </location>
</feature>
<evidence type="ECO:0000313" key="8">
    <source>
        <dbReference type="EMBL" id="SFJ34762.1"/>
    </source>
</evidence>
<organism evidence="8 9">
    <name type="scientific">Olleya namhaensis</name>
    <dbReference type="NCBI Taxonomy" id="1144750"/>
    <lineage>
        <taxon>Bacteria</taxon>
        <taxon>Pseudomonadati</taxon>
        <taxon>Bacteroidota</taxon>
        <taxon>Flavobacteriia</taxon>
        <taxon>Flavobacteriales</taxon>
        <taxon>Flavobacteriaceae</taxon>
    </lineage>
</organism>
<dbReference type="Gene3D" id="1.10.3730.20">
    <property type="match status" value="1"/>
</dbReference>
<evidence type="ECO:0000259" key="7">
    <source>
        <dbReference type="Pfam" id="PF00892"/>
    </source>
</evidence>
<feature type="transmembrane region" description="Helical" evidence="6">
    <location>
        <begin position="60"/>
        <end position="80"/>
    </location>
</feature>
<comment type="similarity">
    <text evidence="2">Belongs to the EamA transporter family.</text>
</comment>
<evidence type="ECO:0000313" key="9">
    <source>
        <dbReference type="Proteomes" id="UP000199559"/>
    </source>
</evidence>
<dbReference type="SUPFAM" id="SSF103481">
    <property type="entry name" value="Multidrug resistance efflux transporter EmrE"/>
    <property type="match status" value="2"/>
</dbReference>
<keyword evidence="5 6" id="KW-0472">Membrane</keyword>
<feature type="transmembrane region" description="Helical" evidence="6">
    <location>
        <begin position="145"/>
        <end position="166"/>
    </location>
</feature>
<dbReference type="PANTHER" id="PTHR32322">
    <property type="entry name" value="INNER MEMBRANE TRANSPORTER"/>
    <property type="match status" value="1"/>
</dbReference>
<evidence type="ECO:0000256" key="1">
    <source>
        <dbReference type="ARBA" id="ARBA00004141"/>
    </source>
</evidence>
<dbReference type="Proteomes" id="UP000199559">
    <property type="component" value="Unassembled WGS sequence"/>
</dbReference>
<protein>
    <submittedName>
        <fullName evidence="8">EamA-like transporter family protein</fullName>
    </submittedName>
</protein>
<feature type="domain" description="EamA" evidence="7">
    <location>
        <begin position="4"/>
        <end position="131"/>
    </location>
</feature>
<accession>A0A1I3QMK3</accession>
<dbReference type="InterPro" id="IPR037185">
    <property type="entry name" value="EmrE-like"/>
</dbReference>
<dbReference type="InterPro" id="IPR000620">
    <property type="entry name" value="EamA_dom"/>
</dbReference>
<keyword evidence="3 6" id="KW-0812">Transmembrane</keyword>
<feature type="transmembrane region" description="Helical" evidence="6">
    <location>
        <begin position="115"/>
        <end position="133"/>
    </location>
</feature>
<evidence type="ECO:0000256" key="6">
    <source>
        <dbReference type="SAM" id="Phobius"/>
    </source>
</evidence>
<feature type="transmembrane region" description="Helical" evidence="6">
    <location>
        <begin position="269"/>
        <end position="286"/>
    </location>
</feature>
<dbReference type="EMBL" id="FORM01000006">
    <property type="protein sequence ID" value="SFJ34762.1"/>
    <property type="molecule type" value="Genomic_DNA"/>
</dbReference>
<dbReference type="STRING" id="1144750.SAMN05443431_106208"/>
<dbReference type="RefSeq" id="WP_090840556.1">
    <property type="nucleotide sequence ID" value="NZ_FORM01000006.1"/>
</dbReference>
<feature type="transmembrane region" description="Helical" evidence="6">
    <location>
        <begin position="211"/>
        <end position="229"/>
    </location>
</feature>
<keyword evidence="4 6" id="KW-1133">Transmembrane helix</keyword>
<sequence length="287" mass="31304">MYLIFSICASTLIFVIFKVIGKRNINTLQTIVFNYFTAFTCGILSYDSPVIIEDIISSKWFFGAIGLGFLFIAIFNVMALTAQRIGLSVASVASKMSVVIPIIFGLFVYNESLGWQKGIGIILALVAVYLASHKEKTNARFSIKSLWLPIILFLGSGTIDTSIKYLETTYVADNGIPIFSATIFFIAGLIGIGLLSAKAIQKTFTFDPKSVVAGVILGIVNYYSIYMLLKALNADNFESSTIFTVNNVAIVMLSTLLGLALFKERLLPKNWIGIGVAILSILLVTLA</sequence>
<proteinExistence type="inferred from homology"/>
<dbReference type="InterPro" id="IPR050638">
    <property type="entry name" value="AA-Vitamin_Transporters"/>
</dbReference>